<accession>A9QPC5</accession>
<evidence type="ECO:0000256" key="1">
    <source>
        <dbReference type="ARBA" id="ARBA00004141"/>
    </source>
</evidence>
<dbReference type="InterPro" id="IPR009908">
    <property type="entry name" value="Methylamine_util_MauE"/>
</dbReference>
<dbReference type="KEGG" id="min:Minf_1998"/>
<reference evidence="7" key="1">
    <citation type="journal article" date="2007" name="Nature">
        <title>Methane oxidation by an extremely acidophilic bacterium of the phylum Verrucomicrobia.</title>
        <authorList>
            <person name="Dunfield P.F."/>
            <person name="Yuryev A."/>
            <person name="Senin P."/>
            <person name="Smirnova A.V."/>
            <person name="Stott M.B."/>
            <person name="Hou S."/>
            <person name="Ly B."/>
            <person name="Saw J.H."/>
            <person name="Zhou Z."/>
            <person name="Ren Y."/>
            <person name="Wang J."/>
            <person name="Mountain B.W."/>
            <person name="Crowe M.A."/>
            <person name="Weatherby T.M."/>
            <person name="Bodelier P.L.E."/>
            <person name="Liesack W."/>
            <person name="Feng L."/>
            <person name="Wang L."/>
            <person name="Alam M."/>
        </authorList>
    </citation>
    <scope>NUCLEOTIDE SEQUENCE</scope>
    <source>
        <strain evidence="7">V4</strain>
    </source>
</reference>
<reference evidence="8 9" key="2">
    <citation type="journal article" date="2008" name="Biol. Direct">
        <title>Complete genome sequence of the extremely acidophilic methanotroph isolate V4, Methylacidiphilum infernorum, a representative of the bacterial phylum Verrucomicrobia.</title>
        <authorList>
            <person name="Hou S."/>
            <person name="Makarova K.S."/>
            <person name="Saw J.H."/>
            <person name="Senin P."/>
            <person name="Ly B.V."/>
            <person name="Zhou Z."/>
            <person name="Ren Y."/>
            <person name="Wang J."/>
            <person name="Galperin M.Y."/>
            <person name="Omelchenko M.V."/>
            <person name="Wolf Y.I."/>
            <person name="Yutin N."/>
            <person name="Koonin E.V."/>
            <person name="Stott M.B."/>
            <person name="Mountain B.W."/>
            <person name="Crowe M.A."/>
            <person name="Smirnova A.V."/>
            <person name="Dunfield P.F."/>
            <person name="Feng L."/>
            <person name="Wang L."/>
            <person name="Alam M."/>
        </authorList>
    </citation>
    <scope>NUCLEOTIDE SEQUENCE [LARGE SCALE GENOMIC DNA]</scope>
    <source>
        <strain evidence="9">Isolate V4</strain>
        <strain evidence="8">V4</strain>
    </source>
</reference>
<dbReference type="RefSeq" id="WP_012464334.1">
    <property type="nucleotide sequence ID" value="NC_010794.1"/>
</dbReference>
<evidence type="ECO:0000313" key="8">
    <source>
        <dbReference type="EMBL" id="ACD84052.1"/>
    </source>
</evidence>
<keyword evidence="2 5" id="KW-0812">Transmembrane</keyword>
<evidence type="ECO:0000313" key="7">
    <source>
        <dbReference type="EMBL" id="ABX56583.1"/>
    </source>
</evidence>
<dbReference type="UniPathway" id="UPA00895"/>
<evidence type="ECO:0000256" key="5">
    <source>
        <dbReference type="SAM" id="Phobius"/>
    </source>
</evidence>
<dbReference type="eggNOG" id="ENOG5032C6J">
    <property type="taxonomic scope" value="Bacteria"/>
</dbReference>
<gene>
    <name evidence="7" type="primary">mauE</name>
    <name evidence="8" type="ordered locus">Minf_1998</name>
</gene>
<evidence type="ECO:0000259" key="6">
    <source>
        <dbReference type="Pfam" id="PF07291"/>
    </source>
</evidence>
<comment type="subcellular location">
    <subcellularLocation>
        <location evidence="1">Membrane</location>
        <topology evidence="1">Multi-pass membrane protein</topology>
    </subcellularLocation>
</comment>
<feature type="transmembrane region" description="Helical" evidence="5">
    <location>
        <begin position="6"/>
        <end position="23"/>
    </location>
</feature>
<organism evidence="7">
    <name type="scientific">Methylacidiphilum infernorum (isolate V4)</name>
    <name type="common">Methylokorus infernorum (strain V4)</name>
    <dbReference type="NCBI Taxonomy" id="481448"/>
    <lineage>
        <taxon>Bacteria</taxon>
        <taxon>Pseudomonadati</taxon>
        <taxon>Verrucomicrobiota</taxon>
        <taxon>Methylacidiphilae</taxon>
        <taxon>Methylacidiphilales</taxon>
        <taxon>Methylacidiphilaceae</taxon>
        <taxon>Methylacidiphilum (ex Ratnadevi et al. 2023)</taxon>
    </lineage>
</organism>
<evidence type="ECO:0000256" key="4">
    <source>
        <dbReference type="ARBA" id="ARBA00023136"/>
    </source>
</evidence>
<feature type="transmembrane region" description="Helical" evidence="5">
    <location>
        <begin position="147"/>
        <end position="166"/>
    </location>
</feature>
<dbReference type="AlphaFoldDB" id="A9QPC5"/>
<evidence type="ECO:0000313" key="9">
    <source>
        <dbReference type="Proteomes" id="UP000009149"/>
    </source>
</evidence>
<proteinExistence type="predicted"/>
<dbReference type="HOGENOM" id="CLU_101331_2_1_0"/>
<evidence type="ECO:0000256" key="2">
    <source>
        <dbReference type="ARBA" id="ARBA00022692"/>
    </source>
</evidence>
<dbReference type="EMBL" id="CP000975">
    <property type="protein sequence ID" value="ACD84052.1"/>
    <property type="molecule type" value="Genomic_DNA"/>
</dbReference>
<dbReference type="STRING" id="481448.Minf_1998"/>
<dbReference type="Pfam" id="PF07291">
    <property type="entry name" value="MauE"/>
    <property type="match status" value="1"/>
</dbReference>
<sequence>MVDPLIHDTIVYFLAALFFYSGLQKWIHHRYFILSLAGYRLFPGKLVLILSFLIPLSEWAASLCLFFPGGQTYGLILALGLLGVFSLVIFIKLLQGEEPADCGCFGPGLKLELSWILLLRNLVLLGMSALSLCPQSHRPLTFWDQLFSPWITFVFCLTFAAWNRILSNNSLPLLKKKNLYE</sequence>
<name>A9QPC5_METI4</name>
<dbReference type="GO" id="GO:0016020">
    <property type="term" value="C:membrane"/>
    <property type="evidence" value="ECO:0007669"/>
    <property type="project" value="UniProtKB-SubCell"/>
</dbReference>
<feature type="domain" description="Methylamine utilisation protein MauE" evidence="6">
    <location>
        <begin position="8"/>
        <end position="132"/>
    </location>
</feature>
<keyword evidence="3 5" id="KW-1133">Transmembrane helix</keyword>
<feature type="transmembrane region" description="Helical" evidence="5">
    <location>
        <begin position="74"/>
        <end position="94"/>
    </location>
</feature>
<dbReference type="EMBL" id="EU223841">
    <property type="protein sequence ID" value="ABX56583.1"/>
    <property type="molecule type" value="Genomic_DNA"/>
</dbReference>
<keyword evidence="4 5" id="KW-0472">Membrane</keyword>
<dbReference type="GO" id="GO:0030416">
    <property type="term" value="P:methylamine metabolic process"/>
    <property type="evidence" value="ECO:0007669"/>
    <property type="project" value="InterPro"/>
</dbReference>
<dbReference type="Proteomes" id="UP000009149">
    <property type="component" value="Chromosome"/>
</dbReference>
<dbReference type="OrthoDB" id="4462029at2"/>
<feature type="transmembrane region" description="Helical" evidence="5">
    <location>
        <begin position="115"/>
        <end position="132"/>
    </location>
</feature>
<protein>
    <submittedName>
        <fullName evidence="8">Methylamine utilisation protein MauE</fullName>
    </submittedName>
    <submittedName>
        <fullName evidence="7">Methylamine utilization protein</fullName>
    </submittedName>
</protein>
<evidence type="ECO:0000256" key="3">
    <source>
        <dbReference type="ARBA" id="ARBA00022989"/>
    </source>
</evidence>